<keyword evidence="2" id="KW-1185">Reference proteome</keyword>
<dbReference type="Proteomes" id="UP000317429">
    <property type="component" value="Chromosome"/>
</dbReference>
<evidence type="ECO:0000313" key="1">
    <source>
        <dbReference type="EMBL" id="QDU86790.1"/>
    </source>
</evidence>
<dbReference type="KEGG" id="pnd:Pla175_01420"/>
<dbReference type="InterPro" id="IPR024524">
    <property type="entry name" value="DUF3800"/>
</dbReference>
<sequence>MADWHLYCEESCKTERKFVLGGILIESEKVNGLTDGIGRWRQRRGLVGEINWKKTTQNRLERYSEFVTGSLMRAERGDLLYRCAVFDRHEDAHFPGEPEAVRLGRRLYHFLLHCFVLSLRGDDRLFLFLDKGLLPGHPSDLRKMLNCGIAGHRHQQPHGLVHWVQELDSKMCDFIQMADVLTGAIGSALNCNRIDGSSRGAAKARLIEHMSSRLKIAGFHETIECRGGFGLWHVPARQKKHPGPYPALQEVLAEPRLSVTASALPSIG</sequence>
<gene>
    <name evidence="1" type="ORF">Pla175_01420</name>
</gene>
<evidence type="ECO:0000313" key="2">
    <source>
        <dbReference type="Proteomes" id="UP000317429"/>
    </source>
</evidence>
<accession>A0A518D5Q0</accession>
<dbReference type="AlphaFoldDB" id="A0A518D5Q0"/>
<dbReference type="EMBL" id="CP036291">
    <property type="protein sequence ID" value="QDU86790.1"/>
    <property type="molecule type" value="Genomic_DNA"/>
</dbReference>
<evidence type="ECO:0008006" key="3">
    <source>
        <dbReference type="Google" id="ProtNLM"/>
    </source>
</evidence>
<dbReference type="Pfam" id="PF12686">
    <property type="entry name" value="DUF3800"/>
    <property type="match status" value="1"/>
</dbReference>
<protein>
    <recommendedName>
        <fullName evidence="3">DUF3800 domain-containing protein</fullName>
    </recommendedName>
</protein>
<name>A0A518D5Q0_9BACT</name>
<proteinExistence type="predicted"/>
<organism evidence="1 2">
    <name type="scientific">Pirellulimonas nuda</name>
    <dbReference type="NCBI Taxonomy" id="2528009"/>
    <lineage>
        <taxon>Bacteria</taxon>
        <taxon>Pseudomonadati</taxon>
        <taxon>Planctomycetota</taxon>
        <taxon>Planctomycetia</taxon>
        <taxon>Pirellulales</taxon>
        <taxon>Lacipirellulaceae</taxon>
        <taxon>Pirellulimonas</taxon>
    </lineage>
</organism>
<reference evidence="1 2" key="1">
    <citation type="submission" date="2019-02" db="EMBL/GenBank/DDBJ databases">
        <title>Deep-cultivation of Planctomycetes and their phenomic and genomic characterization uncovers novel biology.</title>
        <authorList>
            <person name="Wiegand S."/>
            <person name="Jogler M."/>
            <person name="Boedeker C."/>
            <person name="Pinto D."/>
            <person name="Vollmers J."/>
            <person name="Rivas-Marin E."/>
            <person name="Kohn T."/>
            <person name="Peeters S.H."/>
            <person name="Heuer A."/>
            <person name="Rast P."/>
            <person name="Oberbeckmann S."/>
            <person name="Bunk B."/>
            <person name="Jeske O."/>
            <person name="Meyerdierks A."/>
            <person name="Storesund J.E."/>
            <person name="Kallscheuer N."/>
            <person name="Luecker S."/>
            <person name="Lage O.M."/>
            <person name="Pohl T."/>
            <person name="Merkel B.J."/>
            <person name="Hornburger P."/>
            <person name="Mueller R.-W."/>
            <person name="Bruemmer F."/>
            <person name="Labrenz M."/>
            <person name="Spormann A.M."/>
            <person name="Op den Camp H."/>
            <person name="Overmann J."/>
            <person name="Amann R."/>
            <person name="Jetten M.S.M."/>
            <person name="Mascher T."/>
            <person name="Medema M.H."/>
            <person name="Devos D.P."/>
            <person name="Kaster A.-K."/>
            <person name="Ovreas L."/>
            <person name="Rohde M."/>
            <person name="Galperin M.Y."/>
            <person name="Jogler C."/>
        </authorList>
    </citation>
    <scope>NUCLEOTIDE SEQUENCE [LARGE SCALE GENOMIC DNA]</scope>
    <source>
        <strain evidence="1 2">Pla175</strain>
    </source>
</reference>